<evidence type="ECO:0000313" key="2">
    <source>
        <dbReference type="Proteomes" id="UP000248806"/>
    </source>
</evidence>
<comment type="caution">
    <text evidence="1">The sequence shown here is derived from an EMBL/GenBank/DDBJ whole genome shotgun (WGS) entry which is preliminary data.</text>
</comment>
<name>A0A326U958_THEHA</name>
<reference evidence="1 2" key="1">
    <citation type="submission" date="2018-06" db="EMBL/GenBank/DDBJ databases">
        <title>Genomic Encyclopedia of Archaeal and Bacterial Type Strains, Phase II (KMG-II): from individual species to whole genera.</title>
        <authorList>
            <person name="Goeker M."/>
        </authorList>
    </citation>
    <scope>NUCLEOTIDE SEQUENCE [LARGE SCALE GENOMIC DNA]</scope>
    <source>
        <strain evidence="1 2">ATCC BAA-1881</strain>
    </source>
</reference>
<protein>
    <recommendedName>
        <fullName evidence="3">Phage tail protein</fullName>
    </recommendedName>
</protein>
<evidence type="ECO:0000313" key="1">
    <source>
        <dbReference type="EMBL" id="PZW28406.1"/>
    </source>
</evidence>
<proteinExistence type="predicted"/>
<organism evidence="1 2">
    <name type="scientific">Thermosporothrix hazakensis</name>
    <dbReference type="NCBI Taxonomy" id="644383"/>
    <lineage>
        <taxon>Bacteria</taxon>
        <taxon>Bacillati</taxon>
        <taxon>Chloroflexota</taxon>
        <taxon>Ktedonobacteria</taxon>
        <taxon>Ktedonobacterales</taxon>
        <taxon>Thermosporotrichaceae</taxon>
        <taxon>Thermosporothrix</taxon>
    </lineage>
</organism>
<dbReference type="EMBL" id="QKUF01000010">
    <property type="protein sequence ID" value="PZW28406.1"/>
    <property type="molecule type" value="Genomic_DNA"/>
</dbReference>
<dbReference type="Proteomes" id="UP000248806">
    <property type="component" value="Unassembled WGS sequence"/>
</dbReference>
<gene>
    <name evidence="1" type="ORF">EI42_03160</name>
</gene>
<accession>A0A326U958</accession>
<dbReference type="AlphaFoldDB" id="A0A326U958"/>
<sequence>MSDPRGITRGGLRVTLAGVDITDYVQEESISISDTLAQGAGSGSGGRSRSSTCSFLTTLGPLSTAVGSGTRADYPALVRNGEVVIFDSNGDRVYGGYAVKFSDQTDRTTIYTKIECHDYWQALDRVLITEVFTGVTDLEIITALLKKHAPWVDRSLIPTRKTAFFFSLRRYRNETLLKALQSIIDITGYTAWIDNNKRFHYVAPTENSSAPFGLSNTPNFRTTMQFGVDSYEQDDTAAINRVYFHGGKRPSEDFEQDLSTQANGRNDTFVLAYYPRIASDGKIHVYVNGTELQLGYSPGAEDQNKLIREGGTAEVLVNPDALTLTFNTPPAAGSTVSCVYRYQLPLVLVVTDEKSRRYYGQYLDGSLSNDTVFDPQIAIQRARVLLYEQAYGLVSLKVRCWRAGLRAGQIIRVDHSIRGIHGSFLIQSVDTKPLGGGVFEYTLQLGSWNWDLADVVMMLMARTQPTDEATEEEETLVVAQEAYEELGVQFSLSYSAQVSGHYYATDVALHDGGDAYAGFSSI</sequence>
<dbReference type="SUPFAM" id="SSF69279">
    <property type="entry name" value="Phage tail proteins"/>
    <property type="match status" value="1"/>
</dbReference>
<evidence type="ECO:0008006" key="3">
    <source>
        <dbReference type="Google" id="ProtNLM"/>
    </source>
</evidence>
<keyword evidence="2" id="KW-1185">Reference proteome</keyword>